<dbReference type="SUPFAM" id="SSF55785">
    <property type="entry name" value="PYP-like sensor domain (PAS domain)"/>
    <property type="match status" value="1"/>
</dbReference>
<dbReference type="Pfam" id="PF13185">
    <property type="entry name" value="GAF_2"/>
    <property type="match status" value="2"/>
</dbReference>
<keyword evidence="10" id="KW-1185">Reference proteome</keyword>
<dbReference type="Gene3D" id="3.40.50.2300">
    <property type="match status" value="1"/>
</dbReference>
<dbReference type="PANTHER" id="PTHR43081">
    <property type="entry name" value="ADENYLATE CYCLASE, TERMINAL-DIFFERENTIATION SPECIFIC-RELATED"/>
    <property type="match status" value="1"/>
</dbReference>
<dbReference type="SMART" id="SM00448">
    <property type="entry name" value="REC"/>
    <property type="match status" value="1"/>
</dbReference>
<dbReference type="Proteomes" id="UP000220922">
    <property type="component" value="Unassembled WGS sequence"/>
</dbReference>
<evidence type="ECO:0000256" key="3">
    <source>
        <dbReference type="ARBA" id="ARBA00022777"/>
    </source>
</evidence>
<feature type="domain" description="PAS" evidence="7">
    <location>
        <begin position="472"/>
        <end position="517"/>
    </location>
</feature>
<evidence type="ECO:0000259" key="7">
    <source>
        <dbReference type="PROSITE" id="PS50112"/>
    </source>
</evidence>
<keyword evidence="5" id="KW-0175">Coiled coil</keyword>
<keyword evidence="3" id="KW-0418">Kinase</keyword>
<evidence type="ECO:0000259" key="8">
    <source>
        <dbReference type="PROSITE" id="PS50125"/>
    </source>
</evidence>
<dbReference type="SMART" id="SM00044">
    <property type="entry name" value="CYCc"/>
    <property type="match status" value="1"/>
</dbReference>
<proteinExistence type="inferred from homology"/>
<dbReference type="GO" id="GO:0004016">
    <property type="term" value="F:adenylate cyclase activity"/>
    <property type="evidence" value="ECO:0007669"/>
    <property type="project" value="UniProtKB-ARBA"/>
</dbReference>
<dbReference type="SUPFAM" id="SSF55073">
    <property type="entry name" value="Nucleotide cyclase"/>
    <property type="match status" value="1"/>
</dbReference>
<dbReference type="Gene3D" id="3.30.450.40">
    <property type="match status" value="2"/>
</dbReference>
<protein>
    <recommendedName>
        <fullName evidence="11">GAF domain-containing protein</fullName>
    </recommendedName>
</protein>
<dbReference type="GO" id="GO:0006171">
    <property type="term" value="P:cAMP biosynthetic process"/>
    <property type="evidence" value="ECO:0007669"/>
    <property type="project" value="TreeGrafter"/>
</dbReference>
<dbReference type="InterPro" id="IPR050697">
    <property type="entry name" value="Adenylyl/Guanylyl_Cyclase_3/4"/>
</dbReference>
<dbReference type="PROSITE" id="PS50112">
    <property type="entry name" value="PAS"/>
    <property type="match status" value="1"/>
</dbReference>
<comment type="caution">
    <text evidence="9">The sequence shown here is derived from an EMBL/GenBank/DDBJ whole genome shotgun (WGS) entry which is preliminary data.</text>
</comment>
<dbReference type="GO" id="GO:0016301">
    <property type="term" value="F:kinase activity"/>
    <property type="evidence" value="ECO:0007669"/>
    <property type="project" value="UniProtKB-KW"/>
</dbReference>
<dbReference type="GO" id="GO:0000160">
    <property type="term" value="P:phosphorelay signal transduction system"/>
    <property type="evidence" value="ECO:0007669"/>
    <property type="project" value="InterPro"/>
</dbReference>
<organism evidence="9 10">
    <name type="scientific">Candidatus Chloroploca asiatica</name>
    <dbReference type="NCBI Taxonomy" id="1506545"/>
    <lineage>
        <taxon>Bacteria</taxon>
        <taxon>Bacillati</taxon>
        <taxon>Chloroflexota</taxon>
        <taxon>Chloroflexia</taxon>
        <taxon>Chloroflexales</taxon>
        <taxon>Chloroflexineae</taxon>
        <taxon>Oscillochloridaceae</taxon>
        <taxon>Candidatus Chloroploca</taxon>
    </lineage>
</organism>
<dbReference type="PROSITE" id="PS50125">
    <property type="entry name" value="GUANYLATE_CYCLASE_2"/>
    <property type="match status" value="1"/>
</dbReference>
<evidence type="ECO:0008006" key="11">
    <source>
        <dbReference type="Google" id="ProtNLM"/>
    </source>
</evidence>
<name>A0A2H3KN79_9CHLR</name>
<dbReference type="InterPro" id="IPR029787">
    <property type="entry name" value="Nucleotide_cyclase"/>
</dbReference>
<dbReference type="PANTHER" id="PTHR43081:SF1">
    <property type="entry name" value="ADENYLATE CYCLASE, TERMINAL-DIFFERENTIATION SPECIFIC"/>
    <property type="match status" value="1"/>
</dbReference>
<dbReference type="InterPro" id="IPR011006">
    <property type="entry name" value="CheY-like_superfamily"/>
</dbReference>
<keyword evidence="2" id="KW-0808">Transferase</keyword>
<comment type="similarity">
    <text evidence="1">Belongs to the adenylyl cyclase class-3 family.</text>
</comment>
<dbReference type="PROSITE" id="PS50110">
    <property type="entry name" value="RESPONSE_REGULATORY"/>
    <property type="match status" value="1"/>
</dbReference>
<dbReference type="InterPro" id="IPR003018">
    <property type="entry name" value="GAF"/>
</dbReference>
<dbReference type="InterPro" id="IPR001054">
    <property type="entry name" value="A/G_cyclase"/>
</dbReference>
<dbReference type="SUPFAM" id="SSF55781">
    <property type="entry name" value="GAF domain-like"/>
    <property type="match status" value="2"/>
</dbReference>
<comment type="caution">
    <text evidence="4">Lacks conserved residue(s) required for the propagation of feature annotation.</text>
</comment>
<dbReference type="EMBL" id="LYXE01000188">
    <property type="protein sequence ID" value="PDV96596.1"/>
    <property type="molecule type" value="Genomic_DNA"/>
</dbReference>
<dbReference type="InterPro" id="IPR001789">
    <property type="entry name" value="Sig_transdc_resp-reg_receiver"/>
</dbReference>
<evidence type="ECO:0000313" key="10">
    <source>
        <dbReference type="Proteomes" id="UP000220922"/>
    </source>
</evidence>
<dbReference type="OrthoDB" id="9806704at2"/>
<dbReference type="InterPro" id="IPR013656">
    <property type="entry name" value="PAS_4"/>
</dbReference>
<evidence type="ECO:0000313" key="9">
    <source>
        <dbReference type="EMBL" id="PDV96596.1"/>
    </source>
</evidence>
<feature type="domain" description="Response regulatory" evidence="6">
    <location>
        <begin position="6"/>
        <end position="122"/>
    </location>
</feature>
<dbReference type="InterPro" id="IPR000014">
    <property type="entry name" value="PAS"/>
</dbReference>
<evidence type="ECO:0000256" key="5">
    <source>
        <dbReference type="SAM" id="Coils"/>
    </source>
</evidence>
<evidence type="ECO:0000256" key="4">
    <source>
        <dbReference type="PROSITE-ProRule" id="PRU00169"/>
    </source>
</evidence>
<feature type="domain" description="Guanylate cyclase" evidence="8">
    <location>
        <begin position="628"/>
        <end position="761"/>
    </location>
</feature>
<dbReference type="InterPro" id="IPR035965">
    <property type="entry name" value="PAS-like_dom_sf"/>
</dbReference>
<evidence type="ECO:0000259" key="6">
    <source>
        <dbReference type="PROSITE" id="PS50110"/>
    </source>
</evidence>
<sequence>MVEPAHIFVIDDDVPVRRIYADMLINDGYRVSTAGSGEEALAYLQLITPDLILLELGLTGFDSLGFTRQMKADQTKPFIPIMIMSSHNDVTYSVASLDAGADDFLIKPIPMDGLLARVRAMLRLQRAQRQLQHAQRKTELLLHLTRDLGASIDLDVLMTGFLDHLADSLGAIRASIILAEFEDHQPVCYSSSRNPATLVLNDLLRQGLAGWVLRERKPAIIQDARHDSRWVTTNTYHSNVRAVAAIPLIREGRALGVITLVHHTPGFFTDEHVELLTSLAAQSAVALESARLFRLTQRQKELLTRRAEELRKVNEINAYLSELMAPEQITRLLVHMIQQQFGYPLVCLMMREGDELVVHAAAGPMIQHSHLSSRFAIHRGLYQQVFSTHQPICVTDVTQEASFEPLLPDDAKVRAQLIVPIILRREVLGVLDVSSSEPGVLGASDEAVLSAIMYQYSIALGNARLYRTVEDERSTLNAVLRSATDPILLLGPGDDLLLANRAAEEHFGLPLQEHYGKPMHALIEQGNGVLAHLLSLVEASIEHASSVTEMTLPGDVSYSVSIAPVASGEHVSLGKVLVLRDITPIKRLERQERDRVRDVFRRYVSPQVAEQLLTAGGSFGQPTECQVAVIFADIRGFTTITERTEPQVLIEKILNRYFTAMTEVLYAYDGTIDKFLGDGIIGVFGSPIAHPDDPQRALSAAVAMQHAFTLLAAKWKAELDYTIGMGIGVSFGRAIVGNIGSEQRQDYTLIGDVVNTASRLSGIADPGQVIVSHHLADVLAESWLSPWKLIPRGPIHLKGKEQPHQVFEVGLS</sequence>
<feature type="coiled-coil region" evidence="5">
    <location>
        <begin position="117"/>
        <end position="144"/>
    </location>
</feature>
<dbReference type="AlphaFoldDB" id="A0A2H3KN79"/>
<dbReference type="Gene3D" id="3.30.70.1230">
    <property type="entry name" value="Nucleotide cyclase"/>
    <property type="match status" value="1"/>
</dbReference>
<accession>A0A2H3KN79</accession>
<dbReference type="SUPFAM" id="SSF52172">
    <property type="entry name" value="CheY-like"/>
    <property type="match status" value="1"/>
</dbReference>
<dbReference type="SMART" id="SM00091">
    <property type="entry name" value="PAS"/>
    <property type="match status" value="1"/>
</dbReference>
<dbReference type="CDD" id="cd07302">
    <property type="entry name" value="CHD"/>
    <property type="match status" value="1"/>
</dbReference>
<reference evidence="9 10" key="1">
    <citation type="submission" date="2016-05" db="EMBL/GenBank/DDBJ databases">
        <authorList>
            <person name="Lavstsen T."/>
            <person name="Jespersen J.S."/>
        </authorList>
    </citation>
    <scope>NUCLEOTIDE SEQUENCE [LARGE SCALE GENOMIC DNA]</scope>
    <source>
        <strain evidence="9 10">B7-9</strain>
    </source>
</reference>
<dbReference type="Pfam" id="PF00211">
    <property type="entry name" value="Guanylate_cyc"/>
    <property type="match status" value="1"/>
</dbReference>
<dbReference type="Pfam" id="PF08448">
    <property type="entry name" value="PAS_4"/>
    <property type="match status" value="1"/>
</dbReference>
<dbReference type="InterPro" id="IPR029016">
    <property type="entry name" value="GAF-like_dom_sf"/>
</dbReference>
<evidence type="ECO:0000256" key="1">
    <source>
        <dbReference type="ARBA" id="ARBA00005381"/>
    </source>
</evidence>
<dbReference type="SMART" id="SM00065">
    <property type="entry name" value="GAF"/>
    <property type="match status" value="2"/>
</dbReference>
<evidence type="ECO:0000256" key="2">
    <source>
        <dbReference type="ARBA" id="ARBA00022679"/>
    </source>
</evidence>
<dbReference type="Pfam" id="PF00072">
    <property type="entry name" value="Response_reg"/>
    <property type="match status" value="1"/>
</dbReference>
<gene>
    <name evidence="9" type="ORF">A9Q02_06475</name>
</gene>
<dbReference type="Gene3D" id="3.30.450.20">
    <property type="entry name" value="PAS domain"/>
    <property type="match status" value="1"/>
</dbReference>